<proteinExistence type="predicted"/>
<sequence>MLLPQETAYRTNCARWRSRSDRSWTYCLRETPAAAAAARSSSISSSL</sequence>
<evidence type="ECO:0000313" key="2">
    <source>
        <dbReference type="Proteomes" id="UP000195880"/>
    </source>
</evidence>
<dbReference type="AlphaFoldDB" id="A0A1Z1W2S6"/>
<dbReference type="EMBL" id="CP021748">
    <property type="protein sequence ID" value="ARX80704.1"/>
    <property type="molecule type" value="Genomic_DNA"/>
</dbReference>
<reference evidence="1 2" key="1">
    <citation type="submission" date="2017-05" db="EMBL/GenBank/DDBJ databases">
        <title>Streptomyces alboflavus Genome sequencing and assembly.</title>
        <authorList>
            <person name="Wang Y."/>
            <person name="Du B."/>
            <person name="Ding Y."/>
            <person name="Liu H."/>
            <person name="Hou Q."/>
            <person name="Liu K."/>
            <person name="Wang C."/>
            <person name="Yao L."/>
        </authorList>
    </citation>
    <scope>NUCLEOTIDE SEQUENCE [LARGE SCALE GENOMIC DNA]</scope>
    <source>
        <strain evidence="1 2">MDJK44</strain>
    </source>
</reference>
<evidence type="ECO:0000313" key="1">
    <source>
        <dbReference type="EMBL" id="ARX80704.1"/>
    </source>
</evidence>
<name>A0A1Z1W2S6_9ACTN</name>
<dbReference type="KEGG" id="salf:SMD44_00102"/>
<dbReference type="Proteomes" id="UP000195880">
    <property type="component" value="Chromosome"/>
</dbReference>
<organism evidence="1 2">
    <name type="scientific">Streptomyces alboflavus</name>
    <dbReference type="NCBI Taxonomy" id="67267"/>
    <lineage>
        <taxon>Bacteria</taxon>
        <taxon>Bacillati</taxon>
        <taxon>Actinomycetota</taxon>
        <taxon>Actinomycetes</taxon>
        <taxon>Kitasatosporales</taxon>
        <taxon>Streptomycetaceae</taxon>
        <taxon>Streptomyces</taxon>
    </lineage>
</organism>
<gene>
    <name evidence="1" type="ORF">SMD44_00102</name>
</gene>
<protein>
    <submittedName>
        <fullName evidence="1">Uncharacterized protein</fullName>
    </submittedName>
</protein>
<accession>A0A1Z1W2S6</accession>
<keyword evidence="2" id="KW-1185">Reference proteome</keyword>